<dbReference type="EC" id="4.1.2.48" evidence="5"/>
<dbReference type="InterPro" id="IPR001597">
    <property type="entry name" value="ArAA_b-elim_lyase/Thr_aldolase"/>
</dbReference>
<gene>
    <name evidence="7" type="ORF">EDE11_10339</name>
</gene>
<comment type="catalytic activity">
    <reaction evidence="5">
        <text>L-allo-threonine = acetaldehyde + glycine</text>
        <dbReference type="Rhea" id="RHEA:26209"/>
        <dbReference type="ChEBI" id="CHEBI:15343"/>
        <dbReference type="ChEBI" id="CHEBI:57305"/>
        <dbReference type="ChEBI" id="CHEBI:58585"/>
        <dbReference type="EC" id="4.1.2.48"/>
    </reaction>
</comment>
<feature type="domain" description="Aromatic amino acid beta-eliminating lyase/threonine aldolase" evidence="6">
    <location>
        <begin position="7"/>
        <end position="298"/>
    </location>
</feature>
<comment type="subunit">
    <text evidence="3">Homotetramer.</text>
</comment>
<evidence type="ECO:0000256" key="1">
    <source>
        <dbReference type="ARBA" id="ARBA00001933"/>
    </source>
</evidence>
<dbReference type="PANTHER" id="PTHR48097">
    <property type="entry name" value="L-THREONINE ALDOLASE-RELATED"/>
    <property type="match status" value="1"/>
</dbReference>
<dbReference type="PANTHER" id="PTHR48097:SF5">
    <property type="entry name" value="LOW SPECIFICITY L-THREONINE ALDOLASE"/>
    <property type="match status" value="1"/>
</dbReference>
<keyword evidence="8" id="KW-1185">Reference proteome</keyword>
<dbReference type="Pfam" id="PF01212">
    <property type="entry name" value="Beta_elim_lyase"/>
    <property type="match status" value="1"/>
</dbReference>
<dbReference type="InterPro" id="IPR015424">
    <property type="entry name" value="PyrdxlP-dep_Trfase"/>
</dbReference>
<dbReference type="InterPro" id="IPR015422">
    <property type="entry name" value="PyrdxlP-dep_Trfase_small"/>
</dbReference>
<evidence type="ECO:0000256" key="2">
    <source>
        <dbReference type="ARBA" id="ARBA00006966"/>
    </source>
</evidence>
<sequence>MIPTMNFASDNWAGAHPAISQSLLTASAGFSEPYGASALDRKIERQFNELFEREVAVFFVSTGTAANSLALAAVNRPGGVSFCHREAHMLEDECGAPEFFTHGARLAPVDGYNGKIDPDNLKAEIERFPPNFVHAGQPMAISITQATEIGTLYQPEEIAAIADIAQRYQLPLHMDGARFANALTALQLTPAEMSWKLGVDIVSFGATKNGCWCAEALVFMNPAQAKDLPFIRKRAAQLMSKSRFIACQFEAYLDDGLWLELARHANAMAARLQNGIANSKHTRLAWHAEANEVFAVLDQAHADRLQQQGAVFYPWNPPRANPDLVADREVLVRLVTSFATQAEQVDAFTELLG</sequence>
<name>A0ABY2CVI5_METMH</name>
<evidence type="ECO:0000256" key="3">
    <source>
        <dbReference type="ARBA" id="ARBA00011881"/>
    </source>
</evidence>
<keyword evidence="4 5" id="KW-0663">Pyridoxal phosphate</keyword>
<accession>A0ABY2CVI5</accession>
<dbReference type="EMBL" id="SMCN01000003">
    <property type="protein sequence ID" value="TCV86818.1"/>
    <property type="molecule type" value="Genomic_DNA"/>
</dbReference>
<evidence type="ECO:0000256" key="5">
    <source>
        <dbReference type="PIRNR" id="PIRNR038940"/>
    </source>
</evidence>
<protein>
    <recommendedName>
        <fullName evidence="5">L-threonine aldolase</fullName>
        <ecNumber evidence="5">4.1.2.48</ecNumber>
    </recommendedName>
</protein>
<comment type="caution">
    <text evidence="7">The sequence shown here is derived from an EMBL/GenBank/DDBJ whole genome shotgun (WGS) entry which is preliminary data.</text>
</comment>
<dbReference type="PIRSF" id="PIRSF038940">
    <property type="entry name" value="Low_specificity_LTA"/>
    <property type="match status" value="1"/>
</dbReference>
<comment type="function">
    <text evidence="5">Catalyzes the cleavage of L-allo-threonine and L-threonine to glycine and acetaldehyde.</text>
</comment>
<organism evidence="7 8">
    <name type="scientific">Methylomonas methanica</name>
    <dbReference type="NCBI Taxonomy" id="421"/>
    <lineage>
        <taxon>Bacteria</taxon>
        <taxon>Pseudomonadati</taxon>
        <taxon>Pseudomonadota</taxon>
        <taxon>Gammaproteobacteria</taxon>
        <taxon>Methylococcales</taxon>
        <taxon>Methylococcaceae</taxon>
        <taxon>Methylomonas</taxon>
    </lineage>
</organism>
<evidence type="ECO:0000256" key="4">
    <source>
        <dbReference type="ARBA" id="ARBA00022898"/>
    </source>
</evidence>
<proteinExistence type="inferred from homology"/>
<dbReference type="Proteomes" id="UP000295649">
    <property type="component" value="Unassembled WGS sequence"/>
</dbReference>
<evidence type="ECO:0000259" key="6">
    <source>
        <dbReference type="Pfam" id="PF01212"/>
    </source>
</evidence>
<evidence type="ECO:0000313" key="8">
    <source>
        <dbReference type="Proteomes" id="UP000295649"/>
    </source>
</evidence>
<comment type="cofactor">
    <cofactor evidence="1 5">
        <name>pyridoxal 5'-phosphate</name>
        <dbReference type="ChEBI" id="CHEBI:597326"/>
    </cofactor>
</comment>
<dbReference type="Gene3D" id="3.90.1150.10">
    <property type="entry name" value="Aspartate Aminotransferase, domain 1"/>
    <property type="match status" value="1"/>
</dbReference>
<comment type="catalytic activity">
    <reaction evidence="5">
        <text>L-threonine = acetaldehyde + glycine</text>
        <dbReference type="Rhea" id="RHEA:19625"/>
        <dbReference type="ChEBI" id="CHEBI:15343"/>
        <dbReference type="ChEBI" id="CHEBI:57305"/>
        <dbReference type="ChEBI" id="CHEBI:57926"/>
        <dbReference type="EC" id="4.1.2.48"/>
    </reaction>
</comment>
<dbReference type="CDD" id="cd06502">
    <property type="entry name" value="TA_like"/>
    <property type="match status" value="1"/>
</dbReference>
<keyword evidence="5" id="KW-0456">Lyase</keyword>
<dbReference type="InterPro" id="IPR015421">
    <property type="entry name" value="PyrdxlP-dep_Trfase_major"/>
</dbReference>
<comment type="similarity">
    <text evidence="2 5">Belongs to the threonine aldolase family.</text>
</comment>
<evidence type="ECO:0000313" key="7">
    <source>
        <dbReference type="EMBL" id="TCV86818.1"/>
    </source>
</evidence>
<reference evidence="7 8" key="1">
    <citation type="submission" date="2019-03" db="EMBL/GenBank/DDBJ databases">
        <title>Systems level insights into methane cycling in arid and semi-arid ecosystems.</title>
        <authorList>
            <person name="Kalyuzhnaya M."/>
        </authorList>
    </citation>
    <scope>NUCLEOTIDE SEQUENCE [LARGE SCALE GENOMIC DNA]</scope>
    <source>
        <strain evidence="7 8">S-1</strain>
    </source>
</reference>
<dbReference type="SUPFAM" id="SSF53383">
    <property type="entry name" value="PLP-dependent transferases"/>
    <property type="match status" value="1"/>
</dbReference>
<dbReference type="InterPro" id="IPR026273">
    <property type="entry name" value="Low_specificity_L-TA_bact"/>
</dbReference>
<dbReference type="Gene3D" id="3.40.640.10">
    <property type="entry name" value="Type I PLP-dependent aspartate aminotransferase-like (Major domain)"/>
    <property type="match status" value="1"/>
</dbReference>